<organism evidence="2 3">
    <name type="scientific">Colletotrichum melonis</name>
    <dbReference type="NCBI Taxonomy" id="1209925"/>
    <lineage>
        <taxon>Eukaryota</taxon>
        <taxon>Fungi</taxon>
        <taxon>Dikarya</taxon>
        <taxon>Ascomycota</taxon>
        <taxon>Pezizomycotina</taxon>
        <taxon>Sordariomycetes</taxon>
        <taxon>Hypocreomycetidae</taxon>
        <taxon>Glomerellales</taxon>
        <taxon>Glomerellaceae</taxon>
        <taxon>Colletotrichum</taxon>
        <taxon>Colletotrichum acutatum species complex</taxon>
    </lineage>
</organism>
<comment type="caution">
    <text evidence="2">The sequence shown here is derived from an EMBL/GenBank/DDBJ whole genome shotgun (WGS) entry which is preliminary data.</text>
</comment>
<reference evidence="2 3" key="1">
    <citation type="submission" date="2016-10" db="EMBL/GenBank/DDBJ databases">
        <title>The genome sequence of Colletotrichum fioriniae PJ7.</title>
        <authorList>
            <person name="Baroncelli R."/>
        </authorList>
    </citation>
    <scope>NUCLEOTIDE SEQUENCE [LARGE SCALE GENOMIC DNA]</scope>
    <source>
        <strain evidence="2">Col 31</strain>
    </source>
</reference>
<sequence>MQPQQTYKGQAWRLCSNALRPYQRRPHMQLPTPPVEMPGLPCNSESAPTRCYSQ</sequence>
<keyword evidence="3" id="KW-1185">Reference proteome</keyword>
<evidence type="ECO:0000313" key="2">
    <source>
        <dbReference type="EMBL" id="KAK1466874.1"/>
    </source>
</evidence>
<dbReference type="Proteomes" id="UP001239795">
    <property type="component" value="Unassembled WGS sequence"/>
</dbReference>
<gene>
    <name evidence="2" type="ORF">CMEL01_10867</name>
</gene>
<name>A0AAI9UXY5_9PEZI</name>
<accession>A0AAI9UXY5</accession>
<proteinExistence type="predicted"/>
<feature type="compositionally biased region" description="Polar residues" evidence="1">
    <location>
        <begin position="43"/>
        <end position="54"/>
    </location>
</feature>
<evidence type="ECO:0000256" key="1">
    <source>
        <dbReference type="SAM" id="MobiDB-lite"/>
    </source>
</evidence>
<dbReference type="EMBL" id="MLGG01000002">
    <property type="protein sequence ID" value="KAK1466874.1"/>
    <property type="molecule type" value="Genomic_DNA"/>
</dbReference>
<evidence type="ECO:0000313" key="3">
    <source>
        <dbReference type="Proteomes" id="UP001239795"/>
    </source>
</evidence>
<protein>
    <submittedName>
        <fullName evidence="2">Uncharacterized protein</fullName>
    </submittedName>
</protein>
<feature type="region of interest" description="Disordered" evidence="1">
    <location>
        <begin position="23"/>
        <end position="54"/>
    </location>
</feature>
<dbReference type="AlphaFoldDB" id="A0AAI9UXY5"/>